<keyword evidence="1" id="KW-0804">Transcription</keyword>
<dbReference type="GO" id="GO:0003723">
    <property type="term" value="F:RNA binding"/>
    <property type="evidence" value="ECO:0007669"/>
    <property type="project" value="UniProtKB-KW"/>
</dbReference>
<evidence type="ECO:0000256" key="1">
    <source>
        <dbReference type="PIRNR" id="PIRNR016897"/>
    </source>
</evidence>
<evidence type="ECO:0000313" key="2">
    <source>
        <dbReference type="EMBL" id="AJI25285.1"/>
    </source>
</evidence>
<keyword evidence="1" id="KW-0319">Glycerol metabolism</keyword>
<dbReference type="GO" id="GO:0006071">
    <property type="term" value="P:glycerol metabolic process"/>
    <property type="evidence" value="ECO:0007669"/>
    <property type="project" value="UniProtKB-UniRule"/>
</dbReference>
<sequence>MNKEADFLQQLGQDRLIASIKSPKNLEQFLETEIQAAFLLTGNISVIKHYVDLLKQHNRTVFLHVEKIPGISYDREGLKFLAKFVKPTGIVTTKSSLINYAKQEGLVAIQRLFLVDTDAVAQGLKTVQDIKPDALELMPGLIPEMIEKVVKKTSIPIITGGLIQNESHIQAALKAGATAVSTGKSWLWKKYE</sequence>
<dbReference type="EMBL" id="CP009920">
    <property type="protein sequence ID" value="AJI25285.1"/>
    <property type="molecule type" value="Genomic_DNA"/>
</dbReference>
<accession>A0A0B6AK56</accession>
<dbReference type="GO" id="GO:0045893">
    <property type="term" value="P:positive regulation of DNA-templated transcription"/>
    <property type="evidence" value="ECO:0007669"/>
    <property type="project" value="TreeGrafter"/>
</dbReference>
<comment type="function">
    <text evidence="1">Regulates expression of the glpD operon. In the presence of glycerol 3-phosphate (G3P) causes antitermination of transcription of glpD at the inverted repeat of the leader region to enhance its transcription. Binds and stabilizes glpD leader mRNA.</text>
</comment>
<dbReference type="GeneID" id="93640821"/>
<dbReference type="Proteomes" id="UP000031829">
    <property type="component" value="Chromosome"/>
</dbReference>
<proteinExistence type="predicted"/>
<gene>
    <name evidence="2" type="ORF">BG04_2752</name>
</gene>
<keyword evidence="1" id="KW-0694">RNA-binding</keyword>
<dbReference type="Pfam" id="PF04309">
    <property type="entry name" value="G3P_antiterm"/>
    <property type="match status" value="1"/>
</dbReference>
<protein>
    <recommendedName>
        <fullName evidence="1">Glycerol uptake operon antiterminator regulatory protein</fullName>
    </recommendedName>
</protein>
<dbReference type="HOGENOM" id="CLU_111516_0_1_9"/>
<dbReference type="PANTHER" id="PTHR35787">
    <property type="entry name" value="GLYCEROL UPTAKE OPERON ANTITERMINATOR REGULATORY PROTEIN"/>
    <property type="match status" value="1"/>
</dbReference>
<keyword evidence="2" id="KW-0560">Oxidoreductase</keyword>
<evidence type="ECO:0000313" key="3">
    <source>
        <dbReference type="Proteomes" id="UP000031829"/>
    </source>
</evidence>
<dbReference type="Gene3D" id="3.20.20.70">
    <property type="entry name" value="Aldolase class I"/>
    <property type="match status" value="1"/>
</dbReference>
<dbReference type="InterPro" id="IPR006699">
    <property type="entry name" value="GlpP"/>
</dbReference>
<reference evidence="2 3" key="1">
    <citation type="journal article" date="2015" name="Genome Announc.">
        <title>Complete genome sequences for 35 biothreat assay-relevant bacillus species.</title>
        <authorList>
            <person name="Johnson S.L."/>
            <person name="Daligault H.E."/>
            <person name="Davenport K.W."/>
            <person name="Jaissle J."/>
            <person name="Frey K.G."/>
            <person name="Ladner J.T."/>
            <person name="Broomall S.M."/>
            <person name="Bishop-Lilly K.A."/>
            <person name="Bruce D.C."/>
            <person name="Gibbons H.S."/>
            <person name="Coyne S.R."/>
            <person name="Lo C.C."/>
            <person name="Meincke L."/>
            <person name="Munk A.C."/>
            <person name="Koroleva G.I."/>
            <person name="Rosenzweig C.N."/>
            <person name="Palacios G.F."/>
            <person name="Redden C.L."/>
            <person name="Minogue T.D."/>
            <person name="Chain P.S."/>
        </authorList>
    </citation>
    <scope>NUCLEOTIDE SEQUENCE [LARGE SCALE GENOMIC DNA]</scope>
    <source>
        <strain evidence="3">ATCC 14581 / DSM 32 / JCM 2506 / NBRC 15308 / NCIMB 9376 / NCTC 10342 / NRRL B-14308 / VKM B-512</strain>
    </source>
</reference>
<dbReference type="GO" id="GO:0004497">
    <property type="term" value="F:monooxygenase activity"/>
    <property type="evidence" value="ECO:0007669"/>
    <property type="project" value="UniProtKB-KW"/>
</dbReference>
<keyword evidence="1" id="KW-0805">Transcription regulation</keyword>
<dbReference type="SUPFAM" id="SSF110391">
    <property type="entry name" value="GlpP-like"/>
    <property type="match status" value="1"/>
</dbReference>
<dbReference type="KEGG" id="bmeg:BG04_2752"/>
<dbReference type="PIRSF" id="PIRSF016897">
    <property type="entry name" value="GlpP"/>
    <property type="match status" value="1"/>
</dbReference>
<dbReference type="PANTHER" id="PTHR35787:SF1">
    <property type="entry name" value="GLYCEROL UPTAKE OPERON ANTITERMINATOR REGULATORY PROTEIN"/>
    <property type="match status" value="1"/>
</dbReference>
<dbReference type="GO" id="GO:0001072">
    <property type="term" value="F:transcription antitermination factor activity, RNA binding"/>
    <property type="evidence" value="ECO:0007669"/>
    <property type="project" value="TreeGrafter"/>
</dbReference>
<name>A0A0B6AK56_PRIM2</name>
<dbReference type="RefSeq" id="WP_016762890.1">
    <property type="nucleotide sequence ID" value="NZ_BCVB01000024.1"/>
</dbReference>
<organism evidence="2 3">
    <name type="scientific">Priestia megaterium (strain ATCC 14581 / DSM 32 / CCUG 1817 / JCM 2506 / NBRC 15308 / NCIMB 9376 / NCTC 10342 / NRRL B-14308 / VKM B-512 / Ford 19)</name>
    <name type="common">Bacillus megaterium</name>
    <dbReference type="NCBI Taxonomy" id="1348623"/>
    <lineage>
        <taxon>Bacteria</taxon>
        <taxon>Bacillati</taxon>
        <taxon>Bacillota</taxon>
        <taxon>Bacilli</taxon>
        <taxon>Bacillales</taxon>
        <taxon>Bacillaceae</taxon>
        <taxon>Priestia</taxon>
    </lineage>
</organism>
<dbReference type="InterPro" id="IPR013785">
    <property type="entry name" value="Aldolase_TIM"/>
</dbReference>
<dbReference type="AlphaFoldDB" id="A0A0B6AK56"/>
<keyword evidence="2" id="KW-0503">Monooxygenase</keyword>